<protein>
    <recommendedName>
        <fullName evidence="3">DUF222 domain-containing protein</fullName>
    </recommendedName>
</protein>
<comment type="caution">
    <text evidence="1">The sequence shown here is derived from an EMBL/GenBank/DDBJ whole genome shotgun (WGS) entry which is preliminary data.</text>
</comment>
<keyword evidence="2" id="KW-1185">Reference proteome</keyword>
<proteinExistence type="predicted"/>
<gene>
    <name evidence="1" type="ORF">GCM10023147_15680</name>
</gene>
<dbReference type="Proteomes" id="UP001500635">
    <property type="component" value="Unassembled WGS sequence"/>
</dbReference>
<reference evidence="2" key="1">
    <citation type="journal article" date="2019" name="Int. J. Syst. Evol. Microbiol.">
        <title>The Global Catalogue of Microorganisms (GCM) 10K type strain sequencing project: providing services to taxonomists for standard genome sequencing and annotation.</title>
        <authorList>
            <consortium name="The Broad Institute Genomics Platform"/>
            <consortium name="The Broad Institute Genome Sequencing Center for Infectious Disease"/>
            <person name="Wu L."/>
            <person name="Ma J."/>
        </authorList>
    </citation>
    <scope>NUCLEOTIDE SEQUENCE [LARGE SCALE GENOMIC DNA]</scope>
    <source>
        <strain evidence="2">JCM 17688</strain>
    </source>
</reference>
<evidence type="ECO:0000313" key="2">
    <source>
        <dbReference type="Proteomes" id="UP001500635"/>
    </source>
</evidence>
<dbReference type="EMBL" id="BAABFR010000018">
    <property type="protein sequence ID" value="GAA4389227.1"/>
    <property type="molecule type" value="Genomic_DNA"/>
</dbReference>
<name>A0ABP8JDY7_9ACTN</name>
<evidence type="ECO:0000313" key="1">
    <source>
        <dbReference type="EMBL" id="GAA4389227.1"/>
    </source>
</evidence>
<accession>A0ABP8JDY7</accession>
<organism evidence="1 2">
    <name type="scientific">Tsukamurella soli</name>
    <dbReference type="NCBI Taxonomy" id="644556"/>
    <lineage>
        <taxon>Bacteria</taxon>
        <taxon>Bacillati</taxon>
        <taxon>Actinomycetota</taxon>
        <taxon>Actinomycetes</taxon>
        <taxon>Mycobacteriales</taxon>
        <taxon>Tsukamurellaceae</taxon>
        <taxon>Tsukamurella</taxon>
    </lineage>
</organism>
<evidence type="ECO:0008006" key="3">
    <source>
        <dbReference type="Google" id="ProtNLM"/>
    </source>
</evidence>
<sequence length="178" mass="18837">MINVTLGERRRELQMEADALSEAAEEAEFAAKEAAKTAVKELVDGGTAGPITAAVAGRATEAGGWVPPTPQGLAGDLGAKAARLRAMADAAMAAVPPKAEPVFTDATPEAMMELLERQRGRGFLIYPEASELLTQATRTDTRSMETAKFARRTTWSTSARTASRAASPRCRRRACAAC</sequence>